<proteinExistence type="predicted"/>
<comment type="caution">
    <text evidence="1">The sequence shown here is derived from an EMBL/GenBank/DDBJ whole genome shotgun (WGS) entry which is preliminary data.</text>
</comment>
<dbReference type="OrthoDB" id="899541at2759"/>
<evidence type="ECO:0008006" key="3">
    <source>
        <dbReference type="Google" id="ProtNLM"/>
    </source>
</evidence>
<dbReference type="AlphaFoldDB" id="A0A2G9HHZ4"/>
<dbReference type="GO" id="GO:0009638">
    <property type="term" value="P:phototropism"/>
    <property type="evidence" value="ECO:0007669"/>
    <property type="project" value="InterPro"/>
</dbReference>
<organism evidence="1 2">
    <name type="scientific">Handroanthus impetiginosus</name>
    <dbReference type="NCBI Taxonomy" id="429701"/>
    <lineage>
        <taxon>Eukaryota</taxon>
        <taxon>Viridiplantae</taxon>
        <taxon>Streptophyta</taxon>
        <taxon>Embryophyta</taxon>
        <taxon>Tracheophyta</taxon>
        <taxon>Spermatophyta</taxon>
        <taxon>Magnoliopsida</taxon>
        <taxon>eudicotyledons</taxon>
        <taxon>Gunneridae</taxon>
        <taxon>Pentapetalae</taxon>
        <taxon>asterids</taxon>
        <taxon>lamiids</taxon>
        <taxon>Lamiales</taxon>
        <taxon>Bignoniaceae</taxon>
        <taxon>Crescentiina</taxon>
        <taxon>Tabebuia alliance</taxon>
        <taxon>Handroanthus</taxon>
    </lineage>
</organism>
<sequence>MFFSVYSPFSCMPTKLGFIQTTKMSMPVITLDSQSKQDITNPPHITKNLRNSSFSSYLDGSDKTLVLKLESPSTHGFSSSFSTPHDNVFLRKNTTDDHEIDVFDAEKYFNDELDLCPKVSCKNLSTDNHKNDDSFETLAIKEKPALSIRSESSWNSRSALLNRITRNQRPRKGHKKSFLATFGCNCSCVDMNSVDIDDHKGENCSVYGKSKQEDKNNDHLVRKSKSDYSSVKFDEPKLRIQTTKMQLQEGEDAAKKSLEVFGSPVLENGKKLTMLSCWDAISPEEIKIPSIATEMNNDDDDSDTSSDLFEIESLSKGNPFLSREASDSLSGCITPTTCYAPSEASIEWSVITASAADFSVLSDSDELGSTITTIPCPQKVAVNPKVISFKEIPKIRPGILSGCKSQKAVSVAGGAYRANEQGFSNARKLSTPMTRFHDEHKLAGFDARNRRQSFDARVLPQSRTGNAAHMLYT</sequence>
<dbReference type="PANTHER" id="PTHR33781">
    <property type="entry name" value="PROTEIN PHYTOCHROME KINASE SUBSTRATE 1-RELATED"/>
    <property type="match status" value="1"/>
</dbReference>
<evidence type="ECO:0000313" key="2">
    <source>
        <dbReference type="Proteomes" id="UP000231279"/>
    </source>
</evidence>
<protein>
    <recommendedName>
        <fullName evidence="3">Protein PHYTOCHROME KINASE SUBSTRATE 1-like</fullName>
    </recommendedName>
</protein>
<dbReference type="PANTHER" id="PTHR33781:SF4">
    <property type="entry name" value="PROTEIN PHYTOCHROME KINASE SUBSTRATE 1"/>
    <property type="match status" value="1"/>
</dbReference>
<dbReference type="STRING" id="429701.A0A2G9HHZ4"/>
<dbReference type="InterPro" id="IPR039615">
    <property type="entry name" value="PKS"/>
</dbReference>
<name>A0A2G9HHZ4_9LAMI</name>
<gene>
    <name evidence="1" type="ORF">CDL12_10174</name>
</gene>
<dbReference type="Proteomes" id="UP000231279">
    <property type="component" value="Unassembled WGS sequence"/>
</dbReference>
<keyword evidence="2" id="KW-1185">Reference proteome</keyword>
<evidence type="ECO:0000313" key="1">
    <source>
        <dbReference type="EMBL" id="PIN17152.1"/>
    </source>
</evidence>
<accession>A0A2G9HHZ4</accession>
<dbReference type="EMBL" id="NKXS01001718">
    <property type="protein sequence ID" value="PIN17152.1"/>
    <property type="molecule type" value="Genomic_DNA"/>
</dbReference>
<reference evidence="2" key="1">
    <citation type="journal article" date="2018" name="Gigascience">
        <title>Genome assembly of the Pink Ipe (Handroanthus impetiginosus, Bignoniaceae), a highly valued, ecologically keystone Neotropical timber forest tree.</title>
        <authorList>
            <person name="Silva-Junior O.B."/>
            <person name="Grattapaglia D."/>
            <person name="Novaes E."/>
            <person name="Collevatti R.G."/>
        </authorList>
    </citation>
    <scope>NUCLEOTIDE SEQUENCE [LARGE SCALE GENOMIC DNA]</scope>
    <source>
        <strain evidence="2">cv. UFG-1</strain>
    </source>
</reference>